<feature type="coiled-coil region" evidence="1">
    <location>
        <begin position="24"/>
        <end position="123"/>
    </location>
</feature>
<evidence type="ECO:0000313" key="4">
    <source>
        <dbReference type="Proteomes" id="UP001642409"/>
    </source>
</evidence>
<keyword evidence="4" id="KW-1185">Reference proteome</keyword>
<dbReference type="EMBL" id="CAXDID020000281">
    <property type="protein sequence ID" value="CAL6070120.1"/>
    <property type="molecule type" value="Genomic_DNA"/>
</dbReference>
<comment type="caution">
    <text evidence="2">The sequence shown here is derived from an EMBL/GenBank/DDBJ whole genome shotgun (WGS) entry which is preliminary data.</text>
</comment>
<dbReference type="EMBL" id="CATOUU010000557">
    <property type="protein sequence ID" value="CAI9934125.1"/>
    <property type="molecule type" value="Genomic_DNA"/>
</dbReference>
<organism evidence="2">
    <name type="scientific">Hexamita inflata</name>
    <dbReference type="NCBI Taxonomy" id="28002"/>
    <lineage>
        <taxon>Eukaryota</taxon>
        <taxon>Metamonada</taxon>
        <taxon>Diplomonadida</taxon>
        <taxon>Hexamitidae</taxon>
        <taxon>Hexamitinae</taxon>
        <taxon>Hexamita</taxon>
    </lineage>
</organism>
<gene>
    <name evidence="2" type="ORF">HINF_LOCUS21770</name>
    <name evidence="3" type="ORF">HINF_LOCUS54306</name>
</gene>
<reference evidence="3 4" key="2">
    <citation type="submission" date="2024-07" db="EMBL/GenBank/DDBJ databases">
        <authorList>
            <person name="Akdeniz Z."/>
        </authorList>
    </citation>
    <scope>NUCLEOTIDE SEQUENCE [LARGE SCALE GENOMIC DNA]</scope>
</reference>
<dbReference type="AlphaFoldDB" id="A0AA86P917"/>
<reference evidence="2" key="1">
    <citation type="submission" date="2023-06" db="EMBL/GenBank/DDBJ databases">
        <authorList>
            <person name="Kurt Z."/>
        </authorList>
    </citation>
    <scope>NUCLEOTIDE SEQUENCE</scope>
</reference>
<name>A0AA86P917_9EUKA</name>
<accession>A0AA86P917</accession>
<evidence type="ECO:0000313" key="2">
    <source>
        <dbReference type="EMBL" id="CAI9934125.1"/>
    </source>
</evidence>
<evidence type="ECO:0008006" key="5">
    <source>
        <dbReference type="Google" id="ProtNLM"/>
    </source>
</evidence>
<sequence length="250" mass="29022">MANIIQNKLSAVVTQVTQSQTEYQVQFQQQNELIQQRIVNLRQKLSEIDLQMRTQTQTRVQSLKEIEESLLQQLNQVRLECNGLLQAVEQSNTLQYTNAQNRLQLLQQKLVQEQLDQKEASTQFLSETTQTISALKQRIDIKFTRIEEIQALFTDSLQKQADNLETLRSENLKQINAFKTQIVQDFQDKKEQLIKVNSQLTEFCKTVENEIEQNIKERSENETELIQQIGIVMERMQGVIGEVAKGLGVR</sequence>
<evidence type="ECO:0000256" key="1">
    <source>
        <dbReference type="SAM" id="Coils"/>
    </source>
</evidence>
<keyword evidence="1" id="KW-0175">Coiled coil</keyword>
<protein>
    <recommendedName>
        <fullName evidence="5">SF-assemblin</fullName>
    </recommendedName>
</protein>
<dbReference type="Proteomes" id="UP001642409">
    <property type="component" value="Unassembled WGS sequence"/>
</dbReference>
<evidence type="ECO:0000313" key="3">
    <source>
        <dbReference type="EMBL" id="CAL6070120.1"/>
    </source>
</evidence>
<proteinExistence type="predicted"/>